<dbReference type="eggNOG" id="ENOG502QQ63">
    <property type="taxonomic scope" value="Eukaryota"/>
</dbReference>
<dbReference type="Proteomes" id="UP000005627">
    <property type="component" value="Chromosome 3"/>
</dbReference>
<sequence>MRRTETIRPKDRKYEALVRHWLIFKQFVVLRRRLLFRTYVLTPLGVILVMALLYGVDRLIKNCIKITFPASVAVMLINFAFMCILASFRRPYIDFYLNVIDVPLSWALRWMNVFFTPAFVTLPLSPWISYKEALLIVAVFVIGYLISFALLSYITMLGQKVTRSFKLKSIFVRQDELHNGMQEGSSFAPPSTHKRSSSTSSDIGEEEPVNGNESTNSSIRIFYAESDEMEPHDPLLDLANNSGISLSQLNSRATSGLHSIVSPKHLPSDTIEPGEEAIEIGPSRRTVTNGPSQNHHISNGTFLRKLKPVIHKNPEVHSAMTVSSSESPNICQRAITRQYSKQIDLYFSISMWDAHLHHILYGLGFFATIFTYYFQWYTTPFHLFTAVCMFMIVTDSEYIVNRPKLKKFAHPVICSMALTWIVMLISVMIKHRKVVYFLRELRSYKTGRNYLRLFDNDNYGYHQWPGAGDIFSSCMDVSIVGLSLPMYTYRKDLKRHFFSMVPPILIFTAATLFLNPLICYKIGISSKRAIGFAGRSVTLALGTPLIANLDGDQTVMAVTTVMSGVIGALTGGRMFDFIRVPEDDYVTRGLALGCNCGAIATAYLLGVDRRAAAISSLSFVCYGALMVILSAIGPIKHFVHQLVGLN</sequence>
<dbReference type="AlphaFoldDB" id="G8ZRX0"/>
<evidence type="ECO:0000256" key="3">
    <source>
        <dbReference type="ARBA" id="ARBA00022989"/>
    </source>
</evidence>
<keyword evidence="8" id="KW-1185">Reference proteome</keyword>
<evidence type="ECO:0000256" key="4">
    <source>
        <dbReference type="ARBA" id="ARBA00023136"/>
    </source>
</evidence>
<dbReference type="OrthoDB" id="2502820at2759"/>
<comment type="subcellular location">
    <subcellularLocation>
        <location evidence="1">Membrane</location>
        <topology evidence="1">Multi-pass membrane protein</topology>
    </subcellularLocation>
</comment>
<feature type="transmembrane region" description="Helical" evidence="6">
    <location>
        <begin position="134"/>
        <end position="158"/>
    </location>
</feature>
<protein>
    <recommendedName>
        <fullName evidence="9">LrgB-like protein</fullName>
    </recommendedName>
</protein>
<feature type="transmembrane region" description="Helical" evidence="6">
    <location>
        <begin position="497"/>
        <end position="520"/>
    </location>
</feature>
<evidence type="ECO:0008006" key="9">
    <source>
        <dbReference type="Google" id="ProtNLM"/>
    </source>
</evidence>
<feature type="transmembrane region" description="Helical" evidence="6">
    <location>
        <begin position="66"/>
        <end position="88"/>
    </location>
</feature>
<dbReference type="InterPro" id="IPR007300">
    <property type="entry name" value="CidB/LrgB"/>
</dbReference>
<feature type="transmembrane region" description="Helical" evidence="6">
    <location>
        <begin position="358"/>
        <end position="375"/>
    </location>
</feature>
<keyword evidence="4 6" id="KW-0472">Membrane</keyword>
<organism evidence="7 8">
    <name type="scientific">Torulaspora delbrueckii</name>
    <name type="common">Yeast</name>
    <name type="synonym">Candida colliculosa</name>
    <dbReference type="NCBI Taxonomy" id="4950"/>
    <lineage>
        <taxon>Eukaryota</taxon>
        <taxon>Fungi</taxon>
        <taxon>Dikarya</taxon>
        <taxon>Ascomycota</taxon>
        <taxon>Saccharomycotina</taxon>
        <taxon>Saccharomycetes</taxon>
        <taxon>Saccharomycetales</taxon>
        <taxon>Saccharomycetaceae</taxon>
        <taxon>Torulaspora</taxon>
    </lineage>
</organism>
<evidence type="ECO:0000313" key="8">
    <source>
        <dbReference type="Proteomes" id="UP000005627"/>
    </source>
</evidence>
<name>G8ZRX0_TORDE</name>
<feature type="transmembrane region" description="Helical" evidence="6">
    <location>
        <begin position="412"/>
        <end position="429"/>
    </location>
</feature>
<gene>
    <name evidence="7" type="primary">TDEL0C03730</name>
    <name evidence="7" type="ORF">TDEL_0C03730</name>
</gene>
<evidence type="ECO:0000256" key="1">
    <source>
        <dbReference type="ARBA" id="ARBA00004141"/>
    </source>
</evidence>
<reference evidence="7 8" key="1">
    <citation type="journal article" date="2011" name="Proc. Natl. Acad. Sci. U.S.A.">
        <title>Evolutionary erosion of yeast sex chromosomes by mating-type switching accidents.</title>
        <authorList>
            <person name="Gordon J.L."/>
            <person name="Armisen D."/>
            <person name="Proux-Wera E."/>
            <person name="Oheigeartaigh S.S."/>
            <person name="Byrne K.P."/>
            <person name="Wolfe K.H."/>
        </authorList>
    </citation>
    <scope>NUCLEOTIDE SEQUENCE [LARGE SCALE GENOMIC DNA]</scope>
    <source>
        <strain evidence="8">ATCC 10662 / CBS 1146 / NBRC 0425 / NCYC 2629 / NRRL Y-866</strain>
    </source>
</reference>
<keyword evidence="2 6" id="KW-0812">Transmembrane</keyword>
<dbReference type="InParanoid" id="G8ZRX0"/>
<dbReference type="Pfam" id="PF04172">
    <property type="entry name" value="LrgB"/>
    <property type="match status" value="1"/>
</dbReference>
<feature type="transmembrane region" description="Helical" evidence="6">
    <location>
        <begin position="109"/>
        <end position="128"/>
    </location>
</feature>
<dbReference type="PANTHER" id="PTHR30249">
    <property type="entry name" value="PUTATIVE SEROTONIN TRANSPORTER"/>
    <property type="match status" value="1"/>
</dbReference>
<keyword evidence="3 6" id="KW-1133">Transmembrane helix</keyword>
<dbReference type="KEGG" id="tdl:TDEL_0C03730"/>
<dbReference type="GO" id="GO:0016020">
    <property type="term" value="C:membrane"/>
    <property type="evidence" value="ECO:0007669"/>
    <property type="project" value="UniProtKB-SubCell"/>
</dbReference>
<dbReference type="HOGENOM" id="CLU_024337_0_0_1"/>
<proteinExistence type="predicted"/>
<accession>G8ZRX0</accession>
<evidence type="ECO:0000256" key="5">
    <source>
        <dbReference type="SAM" id="MobiDB-lite"/>
    </source>
</evidence>
<evidence type="ECO:0000256" key="6">
    <source>
        <dbReference type="SAM" id="Phobius"/>
    </source>
</evidence>
<feature type="region of interest" description="Disordered" evidence="5">
    <location>
        <begin position="182"/>
        <end position="217"/>
    </location>
</feature>
<dbReference type="PANTHER" id="PTHR30249:SF0">
    <property type="entry name" value="PLASTIDAL GLYCOLATE_GLYCERATE TRANSLOCATOR 1, CHLOROPLASTIC"/>
    <property type="match status" value="1"/>
</dbReference>
<dbReference type="RefSeq" id="XP_003680473.1">
    <property type="nucleotide sequence ID" value="XM_003680425.1"/>
</dbReference>
<feature type="transmembrane region" description="Helical" evidence="6">
    <location>
        <begin position="611"/>
        <end position="632"/>
    </location>
</feature>
<evidence type="ECO:0000313" key="7">
    <source>
        <dbReference type="EMBL" id="CCE91262.1"/>
    </source>
</evidence>
<evidence type="ECO:0000256" key="2">
    <source>
        <dbReference type="ARBA" id="ARBA00022692"/>
    </source>
</evidence>
<dbReference type="GeneID" id="11500597"/>
<feature type="transmembrane region" description="Helical" evidence="6">
    <location>
        <begin position="34"/>
        <end position="54"/>
    </location>
</feature>
<dbReference type="EMBL" id="HE616744">
    <property type="protein sequence ID" value="CCE91262.1"/>
    <property type="molecule type" value="Genomic_DNA"/>
</dbReference>
<feature type="transmembrane region" description="Helical" evidence="6">
    <location>
        <begin position="585"/>
        <end position="605"/>
    </location>
</feature>
<feature type="transmembrane region" description="Helical" evidence="6">
    <location>
        <begin position="555"/>
        <end position="573"/>
    </location>
</feature>